<keyword evidence="5" id="KW-0249">Electron transport</keyword>
<dbReference type="Pfam" id="PF01794">
    <property type="entry name" value="Ferric_reduct"/>
    <property type="match status" value="1"/>
</dbReference>
<keyword evidence="6 11" id="KW-1133">Transmembrane helix</keyword>
<accession>A0A8H6B051</accession>
<feature type="transmembrane region" description="Helical" evidence="11">
    <location>
        <begin position="316"/>
        <end position="333"/>
    </location>
</feature>
<keyword evidence="9 11" id="KW-0472">Membrane</keyword>
<proteinExistence type="inferred from homology"/>
<evidence type="ECO:0000256" key="9">
    <source>
        <dbReference type="ARBA" id="ARBA00023136"/>
    </source>
</evidence>
<evidence type="ECO:0000256" key="5">
    <source>
        <dbReference type="ARBA" id="ARBA00022982"/>
    </source>
</evidence>
<dbReference type="InterPro" id="IPR017927">
    <property type="entry name" value="FAD-bd_FR_type"/>
</dbReference>
<dbReference type="GO" id="GO:0000293">
    <property type="term" value="F:ferric-chelate reductase activity"/>
    <property type="evidence" value="ECO:0007669"/>
    <property type="project" value="UniProtKB-ARBA"/>
</dbReference>
<dbReference type="GO" id="GO:0015677">
    <property type="term" value="P:copper ion import"/>
    <property type="evidence" value="ECO:0007669"/>
    <property type="project" value="TreeGrafter"/>
</dbReference>
<evidence type="ECO:0000313" key="13">
    <source>
        <dbReference type="EMBL" id="KAF5876672.1"/>
    </source>
</evidence>
<dbReference type="RefSeq" id="XP_037195618.1">
    <property type="nucleotide sequence ID" value="XM_037333490.1"/>
</dbReference>
<comment type="caution">
    <text evidence="13">The sequence shown here is derived from an EMBL/GenBank/DDBJ whole genome shotgun (WGS) entry which is preliminary data.</text>
</comment>
<dbReference type="SFLD" id="SFLDS00052">
    <property type="entry name" value="Ferric_Reductase_Domain"/>
    <property type="match status" value="1"/>
</dbReference>
<comment type="similarity">
    <text evidence="2">Belongs to the ferric reductase (FRE) family.</text>
</comment>
<feature type="domain" description="FAD-binding FR-type" evidence="12">
    <location>
        <begin position="331"/>
        <end position="479"/>
    </location>
</feature>
<dbReference type="InterPro" id="IPR013112">
    <property type="entry name" value="FAD-bd_8"/>
</dbReference>
<dbReference type="PANTHER" id="PTHR32361">
    <property type="entry name" value="FERRIC/CUPRIC REDUCTASE TRANSMEMBRANE COMPONENT"/>
    <property type="match status" value="1"/>
</dbReference>
<dbReference type="EMBL" id="JABFCT010000004">
    <property type="protein sequence ID" value="KAF5876672.1"/>
    <property type="molecule type" value="Genomic_DNA"/>
</dbReference>
<feature type="region of interest" description="Disordered" evidence="10">
    <location>
        <begin position="564"/>
        <end position="594"/>
    </location>
</feature>
<evidence type="ECO:0000256" key="1">
    <source>
        <dbReference type="ARBA" id="ARBA00004141"/>
    </source>
</evidence>
<dbReference type="SFLD" id="SFLDG01168">
    <property type="entry name" value="Ferric_reductase_subgroup_(FRE"/>
    <property type="match status" value="1"/>
</dbReference>
<gene>
    <name evidence="13" type="ORF">Bfra_003078</name>
</gene>
<evidence type="ECO:0000256" key="8">
    <source>
        <dbReference type="ARBA" id="ARBA00023065"/>
    </source>
</evidence>
<evidence type="ECO:0000256" key="11">
    <source>
        <dbReference type="SAM" id="Phobius"/>
    </source>
</evidence>
<dbReference type="Pfam" id="PF08022">
    <property type="entry name" value="FAD_binding_8"/>
    <property type="match status" value="1"/>
</dbReference>
<protein>
    <submittedName>
        <fullName evidence="13">Putative ferric reductase like transmembrane component protein</fullName>
    </submittedName>
</protein>
<dbReference type="GeneID" id="59257182"/>
<keyword evidence="3" id="KW-0813">Transport</keyword>
<dbReference type="GO" id="GO:0006826">
    <property type="term" value="P:iron ion transport"/>
    <property type="evidence" value="ECO:0007669"/>
    <property type="project" value="TreeGrafter"/>
</dbReference>
<dbReference type="InterPro" id="IPR051410">
    <property type="entry name" value="Ferric/Cupric_Reductase"/>
</dbReference>
<evidence type="ECO:0000256" key="2">
    <source>
        <dbReference type="ARBA" id="ARBA00006278"/>
    </source>
</evidence>
<keyword evidence="8" id="KW-0406">Ion transport</keyword>
<reference evidence="13 14" key="1">
    <citation type="journal article" date="2020" name="Phytopathology">
        <title>A high-quality genome resource of Botrytis fragariae, a new and rapidly spreading fungal pathogen causing strawberry gray mold in the U.S.A.</title>
        <authorList>
            <person name="Wu Y."/>
            <person name="Saski C.A."/>
            <person name="Schnabel G."/>
            <person name="Xiao S."/>
            <person name="Hu M."/>
        </authorList>
    </citation>
    <scope>NUCLEOTIDE SEQUENCE [LARGE SCALE GENOMIC DNA]</scope>
    <source>
        <strain evidence="13 14">BVB16</strain>
    </source>
</reference>
<name>A0A8H6B051_9HELO</name>
<organism evidence="13 14">
    <name type="scientific">Botrytis fragariae</name>
    <dbReference type="NCBI Taxonomy" id="1964551"/>
    <lineage>
        <taxon>Eukaryota</taxon>
        <taxon>Fungi</taxon>
        <taxon>Dikarya</taxon>
        <taxon>Ascomycota</taxon>
        <taxon>Pezizomycotina</taxon>
        <taxon>Leotiomycetes</taxon>
        <taxon>Helotiales</taxon>
        <taxon>Sclerotiniaceae</taxon>
        <taxon>Botrytis</taxon>
    </lineage>
</organism>
<keyword evidence="4 11" id="KW-0812">Transmembrane</keyword>
<evidence type="ECO:0000256" key="3">
    <source>
        <dbReference type="ARBA" id="ARBA00022448"/>
    </source>
</evidence>
<dbReference type="InterPro" id="IPR039261">
    <property type="entry name" value="FNR_nucleotide-bd"/>
</dbReference>
<evidence type="ECO:0000256" key="7">
    <source>
        <dbReference type="ARBA" id="ARBA00023002"/>
    </source>
</evidence>
<evidence type="ECO:0000256" key="6">
    <source>
        <dbReference type="ARBA" id="ARBA00022989"/>
    </source>
</evidence>
<dbReference type="CDD" id="cd06186">
    <property type="entry name" value="NOX_Duox_like_FAD_NADP"/>
    <property type="match status" value="1"/>
</dbReference>
<dbReference type="OrthoDB" id="10006946at2759"/>
<evidence type="ECO:0000259" key="12">
    <source>
        <dbReference type="PROSITE" id="PS51384"/>
    </source>
</evidence>
<evidence type="ECO:0000313" key="14">
    <source>
        <dbReference type="Proteomes" id="UP000531561"/>
    </source>
</evidence>
<dbReference type="Pfam" id="PF08030">
    <property type="entry name" value="NAD_binding_6"/>
    <property type="match status" value="1"/>
</dbReference>
<feature type="transmembrane region" description="Helical" evidence="11">
    <location>
        <begin position="287"/>
        <end position="309"/>
    </location>
</feature>
<evidence type="ECO:0000256" key="4">
    <source>
        <dbReference type="ARBA" id="ARBA00022692"/>
    </source>
</evidence>
<dbReference type="InterPro" id="IPR013121">
    <property type="entry name" value="Fe_red_NAD-bd_6"/>
</dbReference>
<dbReference type="AlphaFoldDB" id="A0A8H6B051"/>
<feature type="transmembrane region" description="Helical" evidence="11">
    <location>
        <begin position="257"/>
        <end position="281"/>
    </location>
</feature>
<dbReference type="GO" id="GO:0006879">
    <property type="term" value="P:intracellular iron ion homeostasis"/>
    <property type="evidence" value="ECO:0007669"/>
    <property type="project" value="TreeGrafter"/>
</dbReference>
<dbReference type="SUPFAM" id="SSF52343">
    <property type="entry name" value="Ferredoxin reductase-like, C-terminal NADP-linked domain"/>
    <property type="match status" value="1"/>
</dbReference>
<dbReference type="Proteomes" id="UP000531561">
    <property type="component" value="Unassembled WGS sequence"/>
</dbReference>
<dbReference type="PROSITE" id="PS51384">
    <property type="entry name" value="FAD_FR"/>
    <property type="match status" value="1"/>
</dbReference>
<dbReference type="InterPro" id="IPR013130">
    <property type="entry name" value="Fe3_Rdtase_TM_dom"/>
</dbReference>
<keyword evidence="14" id="KW-1185">Reference proteome</keyword>
<evidence type="ECO:0000256" key="10">
    <source>
        <dbReference type="SAM" id="MobiDB-lite"/>
    </source>
</evidence>
<dbReference type="PANTHER" id="PTHR32361:SF28">
    <property type="entry name" value="FRP1P"/>
    <property type="match status" value="1"/>
</dbReference>
<dbReference type="Gene3D" id="3.40.50.80">
    <property type="entry name" value="Nucleotide-binding domain of ferredoxin-NADP reductase (FNR) module"/>
    <property type="match status" value="1"/>
</dbReference>
<comment type="subcellular location">
    <subcellularLocation>
        <location evidence="1">Membrane</location>
        <topology evidence="1">Multi-pass membrane protein</topology>
    </subcellularLocation>
</comment>
<keyword evidence="7" id="KW-0560">Oxidoreductase</keyword>
<feature type="transmembrane region" description="Helical" evidence="11">
    <location>
        <begin position="25"/>
        <end position="43"/>
    </location>
</feature>
<sequence>MSWPYRIKFPTPEERIQSRILLDRYGLYAQLSIFIPIILYNVYRLATWVYSERQRSKVDYNALPSSPTSKKKRTSRSAEWKRKARSVVWWLGGEVAPGRGERGQWIMAGMWGAWLGFLCVHRTGDGMIIYLFLSSIRGGVLSILVQVKLLGLSVYRSLWEFFSRACKEQQMSHLSRFEIASKLLPPPNEPLFHLKWIDCQGPLIDYFHITKRFGIVAASQFPAHYALSMKSLYSPLSVFFGSSHEQLNTWHRISGRVIWTLLACHASWYINAWVQIGVVYMKVTTPIIIYGILSFWLINLLIITSLPIVRRWSYRVFFIIHLFVAIAIIPLLFFHATALRVYILEAFALFIIDLGIRKSNTLKAFAIIKPVPETSLVEVTIPITPSKISQFQYAPGQHVYLSIPPSSVPKSTEYNRHLYELLYNPFTVASVSETPSPQITLTMRTLNGPTTSALSSLSHLSKARPPLNIEGPYGTSRKFPNLAEKFDRVLLVAGGVGATFTLPIYRAVKQEMENEGRVGSHVRMIWVMRDAAESSWALSSSSSPQNENSELKIESNPGIELYITSPRASSSTSTTSLGEPGSVEMHNLASPSSDMKYSRPDLRAIVDRVFCQGLEERVAVLVCGPTGMARELREHVGKWVEKGREVWWHDEGFGW</sequence>
<dbReference type="GO" id="GO:0005886">
    <property type="term" value="C:plasma membrane"/>
    <property type="evidence" value="ECO:0007669"/>
    <property type="project" value="TreeGrafter"/>
</dbReference>